<feature type="compositionally biased region" description="Polar residues" evidence="1">
    <location>
        <begin position="2417"/>
        <end position="2427"/>
    </location>
</feature>
<feature type="compositionally biased region" description="Basic and acidic residues" evidence="1">
    <location>
        <begin position="2823"/>
        <end position="2857"/>
    </location>
</feature>
<feature type="compositionally biased region" description="Basic and acidic residues" evidence="1">
    <location>
        <begin position="1430"/>
        <end position="1441"/>
    </location>
</feature>
<feature type="compositionally biased region" description="Basic and acidic residues" evidence="1">
    <location>
        <begin position="3412"/>
        <end position="3437"/>
    </location>
</feature>
<feature type="compositionally biased region" description="Basic and acidic residues" evidence="1">
    <location>
        <begin position="870"/>
        <end position="899"/>
    </location>
</feature>
<dbReference type="Proteomes" id="UP001307889">
    <property type="component" value="Chromosome 5"/>
</dbReference>
<feature type="compositionally biased region" description="Basic and acidic residues" evidence="1">
    <location>
        <begin position="3446"/>
        <end position="3496"/>
    </location>
</feature>
<feature type="compositionally biased region" description="Basic and acidic residues" evidence="1">
    <location>
        <begin position="1871"/>
        <end position="1895"/>
    </location>
</feature>
<feature type="compositionally biased region" description="Basic and acidic residues" evidence="1">
    <location>
        <begin position="1956"/>
        <end position="1969"/>
    </location>
</feature>
<feature type="compositionally biased region" description="Polar residues" evidence="1">
    <location>
        <begin position="1051"/>
        <end position="1061"/>
    </location>
</feature>
<feature type="compositionally biased region" description="Basic and acidic residues" evidence="1">
    <location>
        <begin position="802"/>
        <end position="815"/>
    </location>
</feature>
<gene>
    <name evidence="4" type="ORF">NTJ_07047</name>
</gene>
<feature type="compositionally biased region" description="Polar residues" evidence="1">
    <location>
        <begin position="2217"/>
        <end position="2227"/>
    </location>
</feature>
<feature type="compositionally biased region" description="Polar residues" evidence="1">
    <location>
        <begin position="1497"/>
        <end position="1507"/>
    </location>
</feature>
<feature type="compositionally biased region" description="Basic and acidic residues" evidence="1">
    <location>
        <begin position="829"/>
        <end position="850"/>
    </location>
</feature>
<feature type="compositionally biased region" description="Basic and acidic residues" evidence="1">
    <location>
        <begin position="1249"/>
        <end position="1290"/>
    </location>
</feature>
<feature type="compositionally biased region" description="Basic and acidic residues" evidence="1">
    <location>
        <begin position="3096"/>
        <end position="3147"/>
    </location>
</feature>
<dbReference type="InterPro" id="IPR026074">
    <property type="entry name" value="MAP1"/>
</dbReference>
<feature type="compositionally biased region" description="Polar residues" evidence="1">
    <location>
        <begin position="3033"/>
        <end position="3050"/>
    </location>
</feature>
<feature type="compositionally biased region" description="Polar residues" evidence="1">
    <location>
        <begin position="1226"/>
        <end position="1237"/>
    </location>
</feature>
<feature type="compositionally biased region" description="Basic and acidic residues" evidence="1">
    <location>
        <begin position="1908"/>
        <end position="1921"/>
    </location>
</feature>
<feature type="compositionally biased region" description="Pro residues" evidence="1">
    <location>
        <begin position="22"/>
        <end position="36"/>
    </location>
</feature>
<dbReference type="PANTHER" id="PTHR13843:SF12">
    <property type="entry name" value="ATPASE F1_V1_A1 COMPLEX ALPHA_BETA SUBUNIT NUCLEOTIDE-BINDING DOMAIN-CONTAINING PROTEIN"/>
    <property type="match status" value="1"/>
</dbReference>
<dbReference type="InterPro" id="IPR056617">
    <property type="entry name" value="MAP1B/S_N"/>
</dbReference>
<feature type="region of interest" description="Disordered" evidence="1">
    <location>
        <begin position="3598"/>
        <end position="3740"/>
    </location>
</feature>
<feature type="compositionally biased region" description="Basic and acidic residues" evidence="1">
    <location>
        <begin position="3233"/>
        <end position="3245"/>
    </location>
</feature>
<feature type="compositionally biased region" description="Basic and acidic residues" evidence="1">
    <location>
        <begin position="1938"/>
        <end position="1949"/>
    </location>
</feature>
<feature type="region of interest" description="Disordered" evidence="1">
    <location>
        <begin position="3412"/>
        <end position="3579"/>
    </location>
</feature>
<feature type="region of interest" description="Disordered" evidence="1">
    <location>
        <begin position="3322"/>
        <end position="3360"/>
    </location>
</feature>
<feature type="compositionally biased region" description="Basic and acidic residues" evidence="1">
    <location>
        <begin position="3618"/>
        <end position="3630"/>
    </location>
</feature>
<feature type="compositionally biased region" description="Low complexity" evidence="1">
    <location>
        <begin position="722"/>
        <end position="737"/>
    </location>
</feature>
<feature type="compositionally biased region" description="Low complexity" evidence="1">
    <location>
        <begin position="3834"/>
        <end position="3852"/>
    </location>
</feature>
<feature type="domain" description="Microtubule-associated protein 1B/S N-terminal" evidence="2">
    <location>
        <begin position="88"/>
        <end position="279"/>
    </location>
</feature>
<feature type="compositionally biased region" description="Basic and acidic residues" evidence="1">
    <location>
        <begin position="2697"/>
        <end position="2713"/>
    </location>
</feature>
<feature type="region of interest" description="Disordered" evidence="1">
    <location>
        <begin position="1107"/>
        <end position="1139"/>
    </location>
</feature>
<dbReference type="Pfam" id="PF25281">
    <property type="entry name" value="MBL_MAP1B"/>
    <property type="match status" value="1"/>
</dbReference>
<feature type="compositionally biased region" description="Basic and acidic residues" evidence="1">
    <location>
        <begin position="676"/>
        <end position="695"/>
    </location>
</feature>
<feature type="compositionally biased region" description="Basic and acidic residues" evidence="1">
    <location>
        <begin position="2079"/>
        <end position="2092"/>
    </location>
</feature>
<feature type="compositionally biased region" description="Basic and acidic residues" evidence="1">
    <location>
        <begin position="2324"/>
        <end position="2340"/>
    </location>
</feature>
<feature type="compositionally biased region" description="Polar residues" evidence="1">
    <location>
        <begin position="2885"/>
        <end position="2895"/>
    </location>
</feature>
<feature type="compositionally biased region" description="Basic and acidic residues" evidence="1">
    <location>
        <begin position="1301"/>
        <end position="1317"/>
    </location>
</feature>
<evidence type="ECO:0000313" key="5">
    <source>
        <dbReference type="Proteomes" id="UP001307889"/>
    </source>
</evidence>
<feature type="compositionally biased region" description="Basic and acidic residues" evidence="1">
    <location>
        <begin position="3702"/>
        <end position="3714"/>
    </location>
</feature>
<feature type="compositionally biased region" description="Low complexity" evidence="1">
    <location>
        <begin position="2908"/>
        <end position="2917"/>
    </location>
</feature>
<feature type="compositionally biased region" description="Polar residues" evidence="1">
    <location>
        <begin position="2494"/>
        <end position="2511"/>
    </location>
</feature>
<feature type="region of interest" description="Disordered" evidence="1">
    <location>
        <begin position="3794"/>
        <end position="3962"/>
    </location>
</feature>
<feature type="compositionally biased region" description="Polar residues" evidence="1">
    <location>
        <begin position="1627"/>
        <end position="1636"/>
    </location>
</feature>
<feature type="compositionally biased region" description="Basic and acidic residues" evidence="1">
    <location>
        <begin position="1324"/>
        <end position="1361"/>
    </location>
</feature>
<feature type="region of interest" description="Disordered" evidence="1">
    <location>
        <begin position="1040"/>
        <end position="1068"/>
    </location>
</feature>
<feature type="compositionally biased region" description="Basic and acidic residues" evidence="1">
    <location>
        <begin position="1468"/>
        <end position="1481"/>
    </location>
</feature>
<feature type="compositionally biased region" description="Basic and acidic residues" evidence="1">
    <location>
        <begin position="3054"/>
        <end position="3071"/>
    </location>
</feature>
<feature type="region of interest" description="Disordered" evidence="1">
    <location>
        <begin position="1170"/>
        <end position="3259"/>
    </location>
</feature>
<feature type="compositionally biased region" description="Basic and acidic residues" evidence="1">
    <location>
        <begin position="2638"/>
        <end position="2655"/>
    </location>
</feature>
<feature type="compositionally biased region" description="Basic and acidic residues" evidence="1">
    <location>
        <begin position="1832"/>
        <end position="1843"/>
    </location>
</feature>
<dbReference type="Pfam" id="PF23415">
    <property type="entry name" value="MAPB1_N"/>
    <property type="match status" value="1"/>
</dbReference>
<feature type="compositionally biased region" description="Basic and acidic residues" evidence="1">
    <location>
        <begin position="2607"/>
        <end position="2628"/>
    </location>
</feature>
<feature type="compositionally biased region" description="Polar residues" evidence="1">
    <location>
        <begin position="2578"/>
        <end position="2602"/>
    </location>
</feature>
<evidence type="ECO:0000256" key="1">
    <source>
        <dbReference type="SAM" id="MobiDB-lite"/>
    </source>
</evidence>
<feature type="compositionally biased region" description="Pro residues" evidence="1">
    <location>
        <begin position="3892"/>
        <end position="3901"/>
    </location>
</feature>
<feature type="compositionally biased region" description="Basic and acidic residues" evidence="1">
    <location>
        <begin position="1534"/>
        <end position="1547"/>
    </location>
</feature>
<feature type="compositionally biased region" description="Basic and acidic residues" evidence="1">
    <location>
        <begin position="2281"/>
        <end position="2290"/>
    </location>
</feature>
<feature type="compositionally biased region" description="Basic and acidic residues" evidence="1">
    <location>
        <begin position="3936"/>
        <end position="3957"/>
    </location>
</feature>
<feature type="compositionally biased region" description="Low complexity" evidence="1">
    <location>
        <begin position="10"/>
        <end position="21"/>
    </location>
</feature>
<feature type="compositionally biased region" description="Basic and acidic residues" evidence="1">
    <location>
        <begin position="2749"/>
        <end position="2779"/>
    </location>
</feature>
<feature type="compositionally biased region" description="Basic and acidic residues" evidence="1">
    <location>
        <begin position="2371"/>
        <end position="2392"/>
    </location>
</feature>
<feature type="compositionally biased region" description="Low complexity" evidence="1">
    <location>
        <begin position="3547"/>
        <end position="3557"/>
    </location>
</feature>
<feature type="compositionally biased region" description="Polar residues" evidence="1">
    <location>
        <begin position="3683"/>
        <end position="3695"/>
    </location>
</feature>
<feature type="compositionally biased region" description="Basic and acidic residues" evidence="1">
    <location>
        <begin position="2930"/>
        <end position="2963"/>
    </location>
</feature>
<feature type="compositionally biased region" description="Polar residues" evidence="1">
    <location>
        <begin position="2533"/>
        <end position="2548"/>
    </location>
</feature>
<feature type="compositionally biased region" description="Basic and acidic residues" evidence="1">
    <location>
        <begin position="1173"/>
        <end position="1200"/>
    </location>
</feature>
<feature type="compositionally biased region" description="Low complexity" evidence="1">
    <location>
        <begin position="3206"/>
        <end position="3216"/>
    </location>
</feature>
<organism evidence="4 5">
    <name type="scientific">Nesidiocoris tenuis</name>
    <dbReference type="NCBI Taxonomy" id="355587"/>
    <lineage>
        <taxon>Eukaryota</taxon>
        <taxon>Metazoa</taxon>
        <taxon>Ecdysozoa</taxon>
        <taxon>Arthropoda</taxon>
        <taxon>Hexapoda</taxon>
        <taxon>Insecta</taxon>
        <taxon>Pterygota</taxon>
        <taxon>Neoptera</taxon>
        <taxon>Paraneoptera</taxon>
        <taxon>Hemiptera</taxon>
        <taxon>Heteroptera</taxon>
        <taxon>Panheteroptera</taxon>
        <taxon>Cimicomorpha</taxon>
        <taxon>Miridae</taxon>
        <taxon>Dicyphina</taxon>
        <taxon>Nesidiocoris</taxon>
    </lineage>
</organism>
<feature type="compositionally biased region" description="Basic and acidic residues" evidence="1">
    <location>
        <begin position="2981"/>
        <end position="2990"/>
    </location>
</feature>
<evidence type="ECO:0000259" key="2">
    <source>
        <dbReference type="Pfam" id="PF23415"/>
    </source>
</evidence>
<feature type="compositionally biased region" description="Polar residues" evidence="1">
    <location>
        <begin position="2029"/>
        <end position="2040"/>
    </location>
</feature>
<feature type="compositionally biased region" description="Polar residues" evidence="1">
    <location>
        <begin position="2188"/>
        <end position="2208"/>
    </location>
</feature>
<feature type="compositionally biased region" description="Basic and acidic residues" evidence="1">
    <location>
        <begin position="2135"/>
        <end position="2148"/>
    </location>
</feature>
<feature type="compositionally biased region" description="Basic and acidic residues" evidence="1">
    <location>
        <begin position="2100"/>
        <end position="2116"/>
    </location>
</feature>
<name>A0ABN7AQJ2_9HEMI</name>
<feature type="compositionally biased region" description="Low complexity" evidence="1">
    <location>
        <begin position="2449"/>
        <end position="2460"/>
    </location>
</feature>
<feature type="region of interest" description="Disordered" evidence="1">
    <location>
        <begin position="1"/>
        <end position="41"/>
    </location>
</feature>
<dbReference type="EMBL" id="AP028913">
    <property type="protein sequence ID" value="BES94238.1"/>
    <property type="molecule type" value="Genomic_DNA"/>
</dbReference>
<feature type="compositionally biased region" description="Polar residues" evidence="1">
    <location>
        <begin position="2994"/>
        <end position="3004"/>
    </location>
</feature>
<dbReference type="PANTHER" id="PTHR13843">
    <property type="entry name" value="MICROTUBULE-ASSOCIATED PROTEIN"/>
    <property type="match status" value="1"/>
</dbReference>
<reference evidence="4 5" key="1">
    <citation type="submission" date="2023-09" db="EMBL/GenBank/DDBJ databases">
        <title>Nesidiocoris tenuis whole genome shotgun sequence.</title>
        <authorList>
            <person name="Shibata T."/>
            <person name="Shimoda M."/>
            <person name="Kobayashi T."/>
            <person name="Uehara T."/>
        </authorList>
    </citation>
    <scope>NUCLEOTIDE SEQUENCE [LARGE SCALE GENOMIC DNA]</scope>
    <source>
        <strain evidence="4 5">Japan</strain>
    </source>
</reference>
<feature type="compositionally biased region" description="Basic and acidic residues" evidence="1">
    <location>
        <begin position="3155"/>
        <end position="3196"/>
    </location>
</feature>
<feature type="compositionally biased region" description="Basic and acidic residues" evidence="1">
    <location>
        <begin position="1040"/>
        <end position="1050"/>
    </location>
</feature>
<feature type="compositionally biased region" description="Polar residues" evidence="1">
    <location>
        <begin position="2270"/>
        <end position="2279"/>
    </location>
</feature>
<keyword evidence="5" id="KW-1185">Reference proteome</keyword>
<feature type="compositionally biased region" description="Low complexity" evidence="1">
    <location>
        <begin position="1676"/>
        <end position="1686"/>
    </location>
</feature>
<feature type="compositionally biased region" description="Polar residues" evidence="1">
    <location>
        <begin position="3925"/>
        <end position="3935"/>
    </location>
</feature>
<dbReference type="InterPro" id="IPR057480">
    <property type="entry name" value="MAP1A/B/S-like_MBL"/>
</dbReference>
<feature type="compositionally biased region" description="Basic and acidic residues" evidence="1">
    <location>
        <begin position="2245"/>
        <end position="2269"/>
    </location>
</feature>
<feature type="compositionally biased region" description="Basic and acidic residues" evidence="1">
    <location>
        <begin position="738"/>
        <end position="772"/>
    </location>
</feature>
<feature type="compositionally biased region" description="Low complexity" evidence="1">
    <location>
        <begin position="3720"/>
        <end position="3730"/>
    </location>
</feature>
<feature type="compositionally biased region" description="Polar residues" evidence="1">
    <location>
        <begin position="2312"/>
        <end position="2323"/>
    </location>
</feature>
<feature type="compositionally biased region" description="Basic and acidic residues" evidence="1">
    <location>
        <begin position="973"/>
        <end position="1007"/>
    </location>
</feature>
<feature type="compositionally biased region" description="Basic and acidic residues" evidence="1">
    <location>
        <begin position="3328"/>
        <end position="3360"/>
    </location>
</feature>
<feature type="compositionally biased region" description="Basic and acidic residues" evidence="1">
    <location>
        <begin position="620"/>
        <end position="666"/>
    </location>
</feature>
<feature type="compositionally biased region" description="Basic and acidic residues" evidence="1">
    <location>
        <begin position="2462"/>
        <end position="2490"/>
    </location>
</feature>
<feature type="compositionally biased region" description="Basic and acidic residues" evidence="1">
    <location>
        <begin position="704"/>
        <end position="721"/>
    </location>
</feature>
<feature type="compositionally biased region" description="Basic and acidic residues" evidence="1">
    <location>
        <begin position="1600"/>
        <end position="1610"/>
    </location>
</feature>
<feature type="compositionally biased region" description="Basic and acidic residues" evidence="1">
    <location>
        <begin position="2403"/>
        <end position="2412"/>
    </location>
</feature>
<feature type="domain" description="Microtubule-associated protein 1A/B/S-like MBL-like" evidence="3">
    <location>
        <begin position="286"/>
        <end position="553"/>
    </location>
</feature>
<feature type="compositionally biased region" description="Low complexity" evidence="1">
    <location>
        <begin position="3604"/>
        <end position="3617"/>
    </location>
</feature>
<feature type="compositionally biased region" description="Basic and acidic residues" evidence="1">
    <location>
        <begin position="2787"/>
        <end position="2807"/>
    </location>
</feature>
<evidence type="ECO:0000313" key="4">
    <source>
        <dbReference type="EMBL" id="BES94238.1"/>
    </source>
</evidence>
<feature type="compositionally biased region" description="Basic and acidic residues" evidence="1">
    <location>
        <begin position="1408"/>
        <end position="1423"/>
    </location>
</feature>
<proteinExistence type="predicted"/>
<protein>
    <submittedName>
        <fullName evidence="4">Microtubule-associated protein</fullName>
    </submittedName>
</protein>
<feature type="compositionally biased region" description="Basic and acidic residues" evidence="1">
    <location>
        <begin position="2897"/>
        <end position="2907"/>
    </location>
</feature>
<sequence length="4074" mass="439227">MARSGQSLRGLATGGPTAAAPTYPPPPPPPSPPPLSSSPIAGPGFVRFTQLHSPFFSVHKLFQNSCMGDKSTGEGGPPPPSPLTGAYLLIVLPQTHQPQHKDNVLHNLTKGLLTWDKNDCHVDLEKELQTITAQSPEGEEAKNGERLIQFASENLVTEVLIHPQLNTLVQCLRNLLSSFTRHRHIIHAGYTCAGNGAWMLQDGTYSFADFAEMYQEHEVQRVLRAYENTVTVDVHCLQEGDWNNLRGKDPFSKISRVRINPKDCMSSGPALRGFLDYLAPYVSNGSIEELLESSDVVGNIRFSHPTLYVFPGGQGDAALFGINGFNILVDGGFARRACFWDFSRHLDRLDAVLMTRLNNGNVQGMTSLLQRKRMDHVYPQIGHFFCNLQDRKHPLSPDGDKDKDPLLISLFDQGHDILGSLKHLSLKPQACYRDPVLEPINLYHKVGHGKLDMYVISPAKDSREVREFLAKWSSQDSKIFCSFTRRGGEFNFPLSNKVSICALLVWQPANPEDNITRLLFPGSTPQHKIFEGLDKLRNLEFMKHAVCSARTLSPSSSSVGLNVRTLSKPKVPASVEKIIENEEKKMDSVKQPIVKPPTGQVDRPVTKSQPPQPRPPSKQKPAEKPKEKPKTETEVKSEKPETAKIDKPKLDKIEKIEAVQKTEKAKDKPKRPITKQTEKKKPIGSEKKDEKKDSLKSSPTTPKKLPENRISETPAKPDVKSRASSKTKPSPSATPAKSTKEANNRKVLEQKKEAIKKIPPKKEEVKKSEKPPAPKKSVPSPSKVDKQQLSPVKAIRPIKPKPKAEKPSKPEKEGVAETVESTPSTVDVELVKAKDDAIEKEVKPEEKTAGIEEPAEPPSLSKDEDDEILVVEKIEIEGTGQEHPEESIAVHIRSSREDIVEKEEEEELKAEAPQELITDDKKEIMKISAETIPDTDSKQFSEDVQDLTKDAMDASKSKVDFVTNEDASITKEPTTDKLTPKEKDGKEKSTDINDVKIADESQPDEKFSTTVESGATTAPTLPEDERIPLDEIKEIIEEKHVKEETKEKETFTVQRPEQPTSLPEVAPVLPGLPFDQRVHLLKDIVKTPDEVADLPVHEEADGGIFGVESAQMSRDLQKSKDDLLGLPSGKKPAGKKEEAAEEIKLMRDEHEKEDAMKDFKEDIAEIAAAAGASKDEAEEVKPFADDLQQEKRQIEAIVEKAEEEESGKLTGVASAVPEEDIDNELADNQQAPTTASSVLLDEEEILDDEKDKETEKEKLLQDVHKPDDDGEELGEKADKEKLDEKEKPEEPTVGISADSEQIVKDDPGKAHEEEKIADGSALPVKEEVEKGVGKKVEAPIVEEKESSDILEGPSKELRKTPSPDVQPTEAIEVKKAASKPASPEIPAEKPESPEISAVSAKSPSPEVPAEKTESLEKHAKDTKSPSPEIALERPAEEDIQAKDSPVPVEKSKSDITTGIPKTPSPEVPSEKPESPADEAKVSKTSSPEVPADKLGTVGTQDRASKTPSPEVPAEKPGSPDVDAKVSKTPSPEIPAEKSKSPEVDTKASKTPPPEIPAEKPGSPGVETEIPKTPTPEVTAQKPGSPGVQAKASKTPSPEVPAERLELETEVSKSPSPGAVIEKPESPGAQTKISRTPSPEVPVEEKGSHPVQAKGSDTSSPDVTTEKPASPGAPVNISESPSPGIPSEKLEAPSDPSKVSKTPSPEIPDEKPESPSAGVKASKTPSPEIPAEKLETLDVQVKASRTPSPDVPAEKPGSPGVQAKVSKAPSPEVPAEKPGALEAQVKISRTPSPEVIASAQAKDSKTPSPEIPTEKPDATENKEPDSLLPQVQLEKREDETKETKPPSSEIPEAKPSVLEAHPVDTKSVPVVDKPDQPETHDEVSPKSPLEKSKSPETEISIAQPVLPEKPAESLEEVAKESKLPPTEQSPEKAASPEIAIEKPGIEDKHSKSPSPEISRKESKVEEDATRLVKSPSPDKQIEELGSIVDHAKHSKPSSPDLLDEKPGSPIQKIPPATGPCESPAVPSPTPQERLSKPSSPELQPEKPASPETASKLATSPPPLEKPASPEIRALTPKPSSPDKLKTMEVHESISKSPSPEPKIDDLKRSDLADKDSKAPSPDPTSIVAEPPTPMAQEKDDVLLTEERLGIDTSSAKSPSPEPAGAPISSPEPSDVLKSSAPEAGLEKISGTQSIETKSPSPEATETLSLDSHIEVGKTTVQSSTSPAIQSGPPEVIQETDAVAKSAEIRDEVTKESAPKERSSDQTKTEESLPQDSQTAPLKSDEIEKETGVTKLSSSGQDESQEQRIGSPEIPTSKTVSSSLPENEKDAEPKQPSEELSKKGISLLSTEADISKSPEPSSDNAKPSEVTEDTAHQEDTKPIKAESPELKGDTISKSPELVETELDRPEKTDPLKTIPKSQSPDSTESAIEPIDIKLTSSGLDTGKIAGEIPSEISKSPSPDFKVKESISSDSKSETKVPESKSPDLRSEVAQEALSTVSPPISPDLQSKKSASPEPSLKEVKSPSPAPESVAAKSSKSPTPEPSMQESKSPEHSRKSSKSFSPEPSTKESHPADTNIPEKTTSLQTSPETTAAPSKSPSPIQSDVPIKGERAESAVEGQKLVDQKSSDDIGLTDELILTDKKDTKVDKADEREDSQSTDSKAAIGLETSMHTSDVESSDITSKLVKEEESIPAIGEGKQKKDSIDSDDGKQGETIDQVQELVHKTGSQGVGYLPGTRDDKVPTISLREASLELSHEELLTTHGEQVKTEGESKDEEKPAGEISPSLLEKESSAKDHVDISADGKEKTVAGAGIDVDVGLARTSPHDEVKEGTDDVIDQKSMQKSDDIGVDKVSDDKITSSTDGIATDSVKEVIPPMGLIKAESVLPQSTSTQVASEASKEGSVDDSKSPISSSPVPSQEKLEQASNLKQADQKSSDEEKKAKSDDQTKPKEETPISEPADKSRGSPTEIVKETPQTGIEKLTIKDDKIEGEVLSSKSPSPTPVQSKKESDKDGMKFEEDYDSRIGGLGKDASYISSTIASEISPSPSDITGPSRVDESELESKIEDKKDVLLTKPIDSTLVEKSEDLGKVGISSSLDKKEDAKAAPLSEEKNQVALDSRKDDQLVEEPKPAGVKEELKEAIRSEGDVKPSLGEPTSKDGDREAAVAAKDIKDDSHEQTDSKDSDDLSADKAKKGKADGSSTDVRSDTSSPSKTDTTVVEVSGKVNERAATVDVLKDDSLSKEKTDSASGEKATTKLGGMSSIDEQVHFAMTSSDSKPTLESIEPLIISESKTVTVIPKTDSGEGIASTTTLTKIEDPIVKSPVSTIDESQRAQEKVEDIKTKSDVIDSHDEADDHSSHLELDSKKIETRVTDILDTAERIVSSLNGLKSISDDIDDYVPSFSDTRSFALTIEGKKGPSDEITEETKQTTDKIEEESKLSTVSGVEVKIDGKSKPAHADTDKVTQPDVSTGKKSDEGAKFSKDEMSYETKDEKKDSLPSKTETCIATQLEGKATAESTTTKDAVGDDRSKSPQTLAKAEFSANGNEPSLSSTTSLSLDLSKKQEATLPAPVTSGHSVPIVDDISKASIVDVTASFLSMETGVSQGSEKSADLSGSSSKSGEKMTDTLDKKSSLSSTNVEPPTDKDIPPLSSATASLKAQKEFSRSETPASDILSDRDVEIGHSTPRSDISSGQVSRAVTHVWETLEGRPESQHYESDDDLPGSPMSISSHIPSPPQFEYDMARGQDPLMMSSFYGTLPGDLEEGIKAYTGDLGLVYETGSYEGDSLRKELAADKLSIGVRSESSLKSTPESSPLPERRSQSSASKEGSTSTPPNQATTAVAPSSSTTQAAPSAKDPIAKWDKPLGLPPPHSTDSSTPILTWNPYRAWGKPMGLPSPAPPPPENVDNEIDTSGGSAKTTPKKVSKMNAENNKYSSTIKENKAKRSESPVKKPSGKDRKSGPSPVYMDLSYVPHHGNSNYATVEFFKRVRARYYVFSGTEPSKEVFNALLEAKQSWDDKDLEVTIIPTYDTDTLGYWIAENEEALSKLKIDLSPSASRCTINLQDHDTSCSAYRLEF</sequence>
<accession>A0ABN7AQJ2</accession>
<feature type="compositionally biased region" description="Low complexity" evidence="1">
    <location>
        <begin position="3800"/>
        <end position="3813"/>
    </location>
</feature>
<feature type="region of interest" description="Disordered" evidence="1">
    <location>
        <begin position="582"/>
        <end position="916"/>
    </location>
</feature>
<feature type="compositionally biased region" description="Polar residues" evidence="1">
    <location>
        <begin position="1008"/>
        <end position="1019"/>
    </location>
</feature>
<feature type="compositionally biased region" description="Polar residues" evidence="1">
    <location>
        <begin position="3819"/>
        <end position="3833"/>
    </location>
</feature>
<feature type="region of interest" description="Disordered" evidence="1">
    <location>
        <begin position="965"/>
        <end position="1028"/>
    </location>
</feature>
<feature type="compositionally biased region" description="Basic and acidic residues" evidence="1">
    <location>
        <begin position="3005"/>
        <end position="3017"/>
    </location>
</feature>
<feature type="compositionally biased region" description="Basic and acidic residues" evidence="1">
    <location>
        <begin position="1811"/>
        <end position="1824"/>
    </location>
</feature>
<evidence type="ECO:0000259" key="3">
    <source>
        <dbReference type="Pfam" id="PF25281"/>
    </source>
</evidence>